<evidence type="ECO:0000313" key="3">
    <source>
        <dbReference type="Proteomes" id="UP000600449"/>
    </source>
</evidence>
<organism evidence="2 3">
    <name type="scientific">Salinarimonas ramus</name>
    <dbReference type="NCBI Taxonomy" id="690164"/>
    <lineage>
        <taxon>Bacteria</taxon>
        <taxon>Pseudomonadati</taxon>
        <taxon>Pseudomonadota</taxon>
        <taxon>Alphaproteobacteria</taxon>
        <taxon>Hyphomicrobiales</taxon>
        <taxon>Salinarimonadaceae</taxon>
        <taxon>Salinarimonas</taxon>
    </lineage>
</organism>
<evidence type="ECO:0000313" key="2">
    <source>
        <dbReference type="EMBL" id="GGK36426.1"/>
    </source>
</evidence>
<dbReference type="RefSeq" id="WP_188913247.1">
    <property type="nucleotide sequence ID" value="NZ_BMMF01000006.1"/>
</dbReference>
<dbReference type="InterPro" id="IPR036249">
    <property type="entry name" value="Thioredoxin-like_sf"/>
</dbReference>
<evidence type="ECO:0000259" key="1">
    <source>
        <dbReference type="Pfam" id="PF01323"/>
    </source>
</evidence>
<protein>
    <submittedName>
        <fullName evidence="2">DSBA oxidoreductase</fullName>
    </submittedName>
</protein>
<dbReference type="CDD" id="cd03024">
    <property type="entry name" value="DsbA_FrnE"/>
    <property type="match status" value="1"/>
</dbReference>
<dbReference type="EMBL" id="BMMF01000006">
    <property type="protein sequence ID" value="GGK36426.1"/>
    <property type="molecule type" value="Genomic_DNA"/>
</dbReference>
<comment type="caution">
    <text evidence="2">The sequence shown here is derived from an EMBL/GenBank/DDBJ whole genome shotgun (WGS) entry which is preliminary data.</text>
</comment>
<dbReference type="AlphaFoldDB" id="A0A917V4Q6"/>
<name>A0A917V4Q6_9HYPH</name>
<dbReference type="Proteomes" id="UP000600449">
    <property type="component" value="Unassembled WGS sequence"/>
</dbReference>
<reference evidence="2 3" key="1">
    <citation type="journal article" date="2014" name="Int. J. Syst. Evol. Microbiol.">
        <title>Complete genome sequence of Corynebacterium casei LMG S-19264T (=DSM 44701T), isolated from a smear-ripened cheese.</title>
        <authorList>
            <consortium name="US DOE Joint Genome Institute (JGI-PGF)"/>
            <person name="Walter F."/>
            <person name="Albersmeier A."/>
            <person name="Kalinowski J."/>
            <person name="Ruckert C."/>
        </authorList>
    </citation>
    <scope>NUCLEOTIDE SEQUENCE [LARGE SCALE GENOMIC DNA]</scope>
    <source>
        <strain evidence="2 3">CGMCC 1.9161</strain>
    </source>
</reference>
<dbReference type="SUPFAM" id="SSF52833">
    <property type="entry name" value="Thioredoxin-like"/>
    <property type="match status" value="1"/>
</dbReference>
<accession>A0A917V4Q6</accession>
<gene>
    <name evidence="2" type="ORF">GCM10011322_24300</name>
</gene>
<dbReference type="InterPro" id="IPR001853">
    <property type="entry name" value="DSBA-like_thioredoxin_dom"/>
</dbReference>
<proteinExistence type="predicted"/>
<sequence>MADAAAPIEVTVVSDVICPWCWLGAARLRRGAEEAGIPVTLSWRPFELNPDMPSEGMERAAYRAAKLGAERSDALDAEMTRLGAEEGLDYRFGAQTRTPNTRRAHALIAFASTQQLDDAVSDRLFRAYFNEGADLTDEAVLLACAVEAGLDGEHARRALADDQLAELVAREEERARAIGVTGVPFFIVAGRWAISGAQPAELWREALVELSGKIAAGDGAPEGQS</sequence>
<feature type="domain" description="DSBA-like thioredoxin" evidence="1">
    <location>
        <begin position="10"/>
        <end position="207"/>
    </location>
</feature>
<dbReference type="Pfam" id="PF01323">
    <property type="entry name" value="DSBA"/>
    <property type="match status" value="1"/>
</dbReference>
<dbReference type="PANTHER" id="PTHR13887">
    <property type="entry name" value="GLUTATHIONE S-TRANSFERASE KAPPA"/>
    <property type="match status" value="1"/>
</dbReference>
<dbReference type="Gene3D" id="3.40.30.10">
    <property type="entry name" value="Glutaredoxin"/>
    <property type="match status" value="1"/>
</dbReference>
<dbReference type="GO" id="GO:0016491">
    <property type="term" value="F:oxidoreductase activity"/>
    <property type="evidence" value="ECO:0007669"/>
    <property type="project" value="InterPro"/>
</dbReference>
<dbReference type="PANTHER" id="PTHR13887:SF41">
    <property type="entry name" value="THIOREDOXIN SUPERFAMILY PROTEIN"/>
    <property type="match status" value="1"/>
</dbReference>
<keyword evidence="3" id="KW-1185">Reference proteome</keyword>